<dbReference type="InterPro" id="IPR036457">
    <property type="entry name" value="PPM-type-like_dom_sf"/>
</dbReference>
<feature type="domain" description="PPM-type phosphatase" evidence="2">
    <location>
        <begin position="8"/>
        <end position="146"/>
    </location>
</feature>
<feature type="non-terminal residue" evidence="4">
    <location>
        <position position="283"/>
    </location>
</feature>
<evidence type="ECO:0000259" key="3">
    <source>
        <dbReference type="Pfam" id="PF13581"/>
    </source>
</evidence>
<proteinExistence type="predicted"/>
<dbReference type="InterPro" id="IPR052016">
    <property type="entry name" value="Bact_Sigma-Reg"/>
</dbReference>
<evidence type="ECO:0000256" key="1">
    <source>
        <dbReference type="ARBA" id="ARBA00022801"/>
    </source>
</evidence>
<dbReference type="CDD" id="cd16936">
    <property type="entry name" value="HATPase_RsbW-like"/>
    <property type="match status" value="1"/>
</dbReference>
<dbReference type="PANTHER" id="PTHR43156:SF2">
    <property type="entry name" value="STAGE II SPORULATION PROTEIN E"/>
    <property type="match status" value="1"/>
</dbReference>
<name>A0ABU7FYK2_9ACTN</name>
<keyword evidence="4" id="KW-0547">Nucleotide-binding</keyword>
<dbReference type="Pfam" id="PF13581">
    <property type="entry name" value="HATPase_c_2"/>
    <property type="match status" value="1"/>
</dbReference>
<evidence type="ECO:0000259" key="2">
    <source>
        <dbReference type="Pfam" id="PF07228"/>
    </source>
</evidence>
<accession>A0ABU7FYK2</accession>
<dbReference type="SUPFAM" id="SSF81606">
    <property type="entry name" value="PP2C-like"/>
    <property type="match status" value="1"/>
</dbReference>
<dbReference type="EMBL" id="JAYWVC010000651">
    <property type="protein sequence ID" value="MED7829021.1"/>
    <property type="molecule type" value="Genomic_DNA"/>
</dbReference>
<gene>
    <name evidence="4" type="ORF">VXC91_46215</name>
</gene>
<dbReference type="PANTHER" id="PTHR43156">
    <property type="entry name" value="STAGE II SPORULATION PROTEIN E-RELATED"/>
    <property type="match status" value="1"/>
</dbReference>
<dbReference type="Gene3D" id="3.30.565.10">
    <property type="entry name" value="Histidine kinase-like ATPase, C-terminal domain"/>
    <property type="match status" value="1"/>
</dbReference>
<feature type="domain" description="Histidine kinase/HSP90-like ATPase" evidence="3">
    <location>
        <begin position="159"/>
        <end position="267"/>
    </location>
</feature>
<dbReference type="InterPro" id="IPR036890">
    <property type="entry name" value="HATPase_C_sf"/>
</dbReference>
<sequence length="283" mass="30646">DLVHRLAAETTGEWDTIGATCLYAVYDPAACTCVLASAGHPPPVLARPDGTTQLLEISPGPPLGVDSMPFETTTVDLQPGSLLALYTDGLIRRGDDDIEAGMRRLTENLTTHSGPDHSLVETGRALLADPGETPPRDDIALLLACTRAVPAKNTVSWEFPADPAVIAHAREAAARQLTTWGLDDLAFTTELIVSELVTNAVRYAGGPVGLRLIREDVLVCEVTDPSNTQPRMRRARWSDEGGRGLFLVAQLTTRWGSRYGQQGKTIWAEQAIQRRHSHPAEEL</sequence>
<organism evidence="4 5">
    <name type="scientific">Streptomyces chiangmaiensis</name>
    <dbReference type="NCBI Taxonomy" id="766497"/>
    <lineage>
        <taxon>Bacteria</taxon>
        <taxon>Bacillati</taxon>
        <taxon>Actinomycetota</taxon>
        <taxon>Actinomycetes</taxon>
        <taxon>Kitasatosporales</taxon>
        <taxon>Streptomycetaceae</taxon>
        <taxon>Streptomyces</taxon>
    </lineage>
</organism>
<dbReference type="Pfam" id="PF07228">
    <property type="entry name" value="SpoIIE"/>
    <property type="match status" value="1"/>
</dbReference>
<dbReference type="Proteomes" id="UP001333996">
    <property type="component" value="Unassembled WGS sequence"/>
</dbReference>
<keyword evidence="5" id="KW-1185">Reference proteome</keyword>
<protein>
    <submittedName>
        <fullName evidence="4">ATP-binding SpoIIE family protein phosphatase</fullName>
    </submittedName>
</protein>
<evidence type="ECO:0000313" key="5">
    <source>
        <dbReference type="Proteomes" id="UP001333996"/>
    </source>
</evidence>
<dbReference type="Gene3D" id="3.60.40.10">
    <property type="entry name" value="PPM-type phosphatase domain"/>
    <property type="match status" value="1"/>
</dbReference>
<feature type="non-terminal residue" evidence="4">
    <location>
        <position position="1"/>
    </location>
</feature>
<dbReference type="GO" id="GO:0005524">
    <property type="term" value="F:ATP binding"/>
    <property type="evidence" value="ECO:0007669"/>
    <property type="project" value="UniProtKB-KW"/>
</dbReference>
<dbReference type="InterPro" id="IPR003594">
    <property type="entry name" value="HATPase_dom"/>
</dbReference>
<dbReference type="InterPro" id="IPR001932">
    <property type="entry name" value="PPM-type_phosphatase-like_dom"/>
</dbReference>
<comment type="caution">
    <text evidence="4">The sequence shown here is derived from an EMBL/GenBank/DDBJ whole genome shotgun (WGS) entry which is preliminary data.</text>
</comment>
<dbReference type="RefSeq" id="WP_329513304.1">
    <property type="nucleotide sequence ID" value="NZ_JAYWVC010000651.1"/>
</dbReference>
<keyword evidence="4" id="KW-0067">ATP-binding</keyword>
<reference evidence="4" key="1">
    <citation type="submission" date="2024-01" db="EMBL/GenBank/DDBJ databases">
        <title>First draft genome sequence data of TA4-1, the type strain of Gram-positive actinobacterium Streptomyces chiangmaiensis.</title>
        <authorList>
            <person name="Yasawong M."/>
            <person name="Nantapong N."/>
        </authorList>
    </citation>
    <scope>NUCLEOTIDE SEQUENCE</scope>
    <source>
        <strain evidence="4">TA4-1</strain>
    </source>
</reference>
<dbReference type="SUPFAM" id="SSF55874">
    <property type="entry name" value="ATPase domain of HSP90 chaperone/DNA topoisomerase II/histidine kinase"/>
    <property type="match status" value="1"/>
</dbReference>
<evidence type="ECO:0000313" key="4">
    <source>
        <dbReference type="EMBL" id="MED7829021.1"/>
    </source>
</evidence>
<keyword evidence="1" id="KW-0378">Hydrolase</keyword>